<feature type="domain" description="DUF5348" evidence="1">
    <location>
        <begin position="7"/>
        <end position="76"/>
    </location>
</feature>
<dbReference type="InterPro" id="IPR035255">
    <property type="entry name" value="DUF5348"/>
</dbReference>
<protein>
    <recommendedName>
        <fullName evidence="1">DUF5348 domain-containing protein</fullName>
    </recommendedName>
</protein>
<name>A0ABX0ADG7_9BACI</name>
<accession>A0ABX0ADG7</accession>
<feature type="non-terminal residue" evidence="2">
    <location>
        <position position="1"/>
    </location>
</feature>
<keyword evidence="3" id="KW-1185">Reference proteome</keyword>
<evidence type="ECO:0000313" key="2">
    <source>
        <dbReference type="EMBL" id="NCU19132.1"/>
    </source>
</evidence>
<dbReference type="Pfam" id="PF17295">
    <property type="entry name" value="DUF5348"/>
    <property type="match status" value="1"/>
</dbReference>
<reference evidence="2 3" key="1">
    <citation type="submission" date="2020-01" db="EMBL/GenBank/DDBJ databases">
        <title>A novel Bacillus sp. from Pasinler.</title>
        <authorList>
            <person name="Adiguzel A."/>
            <person name="Ay H."/>
            <person name="Baltaci M.O."/>
        </authorList>
    </citation>
    <scope>NUCLEOTIDE SEQUENCE [LARGE SCALE GENOMIC DNA]</scope>
    <source>
        <strain evidence="2 3">P1</strain>
    </source>
</reference>
<proteinExistence type="predicted"/>
<evidence type="ECO:0000259" key="1">
    <source>
        <dbReference type="Pfam" id="PF17295"/>
    </source>
</evidence>
<gene>
    <name evidence="2" type="ORF">GW534_15990</name>
</gene>
<comment type="caution">
    <text evidence="2">The sequence shown here is derived from an EMBL/GenBank/DDBJ whole genome shotgun (WGS) entry which is preliminary data.</text>
</comment>
<organism evidence="2 3">
    <name type="scientific">Pallidibacillus pasinlerensis</name>
    <dbReference type="NCBI Taxonomy" id="2703818"/>
    <lineage>
        <taxon>Bacteria</taxon>
        <taxon>Bacillati</taxon>
        <taxon>Bacillota</taxon>
        <taxon>Bacilli</taxon>
        <taxon>Bacillales</taxon>
        <taxon>Bacillaceae</taxon>
        <taxon>Pallidibacillus</taxon>
    </lineage>
</organism>
<evidence type="ECO:0000313" key="3">
    <source>
        <dbReference type="Proteomes" id="UP000743899"/>
    </source>
</evidence>
<sequence length="88" mass="11109">YWIMKRGILVYNHNEMEWRVWVGQQAYWIDQGYNFELRIQNRYFKAVLEKDREWFVTLDQEIRFVPHPNEIYKVRINIHDYIRVDAPF</sequence>
<dbReference type="RefSeq" id="WP_210253488.1">
    <property type="nucleotide sequence ID" value="NZ_JAACYS010000168.1"/>
</dbReference>
<dbReference type="Proteomes" id="UP000743899">
    <property type="component" value="Unassembled WGS sequence"/>
</dbReference>
<dbReference type="EMBL" id="JAACYS010000168">
    <property type="protein sequence ID" value="NCU19132.1"/>
    <property type="molecule type" value="Genomic_DNA"/>
</dbReference>